<organism evidence="2 3">
    <name type="scientific">Datura stramonium</name>
    <name type="common">Jimsonweed</name>
    <name type="synonym">Common thornapple</name>
    <dbReference type="NCBI Taxonomy" id="4076"/>
    <lineage>
        <taxon>Eukaryota</taxon>
        <taxon>Viridiplantae</taxon>
        <taxon>Streptophyta</taxon>
        <taxon>Embryophyta</taxon>
        <taxon>Tracheophyta</taxon>
        <taxon>Spermatophyta</taxon>
        <taxon>Magnoliopsida</taxon>
        <taxon>eudicotyledons</taxon>
        <taxon>Gunneridae</taxon>
        <taxon>Pentapetalae</taxon>
        <taxon>asterids</taxon>
        <taxon>lamiids</taxon>
        <taxon>Solanales</taxon>
        <taxon>Solanaceae</taxon>
        <taxon>Solanoideae</taxon>
        <taxon>Datureae</taxon>
        <taxon>Datura</taxon>
    </lineage>
</organism>
<dbReference type="EMBL" id="JACEIK010006008">
    <property type="protein sequence ID" value="MCE2054896.1"/>
    <property type="molecule type" value="Genomic_DNA"/>
</dbReference>
<keyword evidence="3" id="KW-1185">Reference proteome</keyword>
<proteinExistence type="predicted"/>
<feature type="compositionally biased region" description="Basic and acidic residues" evidence="1">
    <location>
        <begin position="41"/>
        <end position="54"/>
    </location>
</feature>
<accession>A0ABS8VZ42</accession>
<reference evidence="2 3" key="1">
    <citation type="journal article" date="2021" name="BMC Genomics">
        <title>Datura genome reveals duplications of psychoactive alkaloid biosynthetic genes and high mutation rate following tissue culture.</title>
        <authorList>
            <person name="Rajewski A."/>
            <person name="Carter-House D."/>
            <person name="Stajich J."/>
            <person name="Litt A."/>
        </authorList>
    </citation>
    <scope>NUCLEOTIDE SEQUENCE [LARGE SCALE GENOMIC DNA]</scope>
    <source>
        <strain evidence="2">AR-01</strain>
    </source>
</reference>
<feature type="region of interest" description="Disordered" evidence="1">
    <location>
        <begin position="1"/>
        <end position="54"/>
    </location>
</feature>
<name>A0ABS8VZ42_DATST</name>
<dbReference type="Proteomes" id="UP000823775">
    <property type="component" value="Unassembled WGS sequence"/>
</dbReference>
<feature type="non-terminal residue" evidence="2">
    <location>
        <position position="1"/>
    </location>
</feature>
<evidence type="ECO:0000313" key="3">
    <source>
        <dbReference type="Proteomes" id="UP000823775"/>
    </source>
</evidence>
<protein>
    <submittedName>
        <fullName evidence="2">Uncharacterized protein</fullName>
    </submittedName>
</protein>
<sequence length="54" mass="6043">LMLPRGFESRELMGKNPDKGKLDVGEDACSGENVHNSSNELKQRRAETRRNCAP</sequence>
<feature type="compositionally biased region" description="Basic and acidic residues" evidence="1">
    <location>
        <begin position="7"/>
        <end position="24"/>
    </location>
</feature>
<feature type="non-terminal residue" evidence="2">
    <location>
        <position position="54"/>
    </location>
</feature>
<comment type="caution">
    <text evidence="2">The sequence shown here is derived from an EMBL/GenBank/DDBJ whole genome shotgun (WGS) entry which is preliminary data.</text>
</comment>
<gene>
    <name evidence="2" type="ORF">HAX54_041600</name>
</gene>
<evidence type="ECO:0000256" key="1">
    <source>
        <dbReference type="SAM" id="MobiDB-lite"/>
    </source>
</evidence>
<evidence type="ECO:0000313" key="2">
    <source>
        <dbReference type="EMBL" id="MCE2054896.1"/>
    </source>
</evidence>